<protein>
    <recommendedName>
        <fullName evidence="3">RRM domain-containing protein</fullName>
    </recommendedName>
</protein>
<keyword evidence="1" id="KW-0694">RNA-binding</keyword>
<organism evidence="4 5">
    <name type="scientific">Lactuca saligna</name>
    <name type="common">Willowleaf lettuce</name>
    <dbReference type="NCBI Taxonomy" id="75948"/>
    <lineage>
        <taxon>Eukaryota</taxon>
        <taxon>Viridiplantae</taxon>
        <taxon>Streptophyta</taxon>
        <taxon>Embryophyta</taxon>
        <taxon>Tracheophyta</taxon>
        <taxon>Spermatophyta</taxon>
        <taxon>Magnoliopsida</taxon>
        <taxon>eudicotyledons</taxon>
        <taxon>Gunneridae</taxon>
        <taxon>Pentapetalae</taxon>
        <taxon>asterids</taxon>
        <taxon>campanulids</taxon>
        <taxon>Asterales</taxon>
        <taxon>Asteraceae</taxon>
        <taxon>Cichorioideae</taxon>
        <taxon>Cichorieae</taxon>
        <taxon>Lactucinae</taxon>
        <taxon>Lactuca</taxon>
    </lineage>
</organism>
<dbReference type="Gene3D" id="3.30.70.330">
    <property type="match status" value="1"/>
</dbReference>
<dbReference type="Proteomes" id="UP001177003">
    <property type="component" value="Chromosome 0"/>
</dbReference>
<evidence type="ECO:0000256" key="2">
    <source>
        <dbReference type="SAM" id="MobiDB-lite"/>
    </source>
</evidence>
<reference evidence="4" key="1">
    <citation type="submission" date="2023-04" db="EMBL/GenBank/DDBJ databases">
        <authorList>
            <person name="Vijverberg K."/>
            <person name="Xiong W."/>
            <person name="Schranz E."/>
        </authorList>
    </citation>
    <scope>NUCLEOTIDE SEQUENCE</scope>
</reference>
<evidence type="ECO:0000313" key="5">
    <source>
        <dbReference type="Proteomes" id="UP001177003"/>
    </source>
</evidence>
<evidence type="ECO:0000256" key="1">
    <source>
        <dbReference type="PROSITE-ProRule" id="PRU00176"/>
    </source>
</evidence>
<dbReference type="AlphaFoldDB" id="A0AA35Y2Z1"/>
<feature type="domain" description="RRM" evidence="3">
    <location>
        <begin position="31"/>
        <end position="95"/>
    </location>
</feature>
<dbReference type="EMBL" id="OX465086">
    <property type="protein sequence ID" value="CAI9265169.1"/>
    <property type="molecule type" value="Genomic_DNA"/>
</dbReference>
<proteinExistence type="predicted"/>
<dbReference type="GO" id="GO:0003723">
    <property type="term" value="F:RNA binding"/>
    <property type="evidence" value="ECO:0007669"/>
    <property type="project" value="UniProtKB-UniRule"/>
</dbReference>
<name>A0AA35Y2Z1_LACSI</name>
<dbReference type="SUPFAM" id="SSF54928">
    <property type="entry name" value="RNA-binding domain, RBD"/>
    <property type="match status" value="1"/>
</dbReference>
<dbReference type="InterPro" id="IPR012677">
    <property type="entry name" value="Nucleotide-bd_a/b_plait_sf"/>
</dbReference>
<gene>
    <name evidence="4" type="ORF">LSALG_LOCUS5789</name>
</gene>
<keyword evidence="5" id="KW-1185">Reference proteome</keyword>
<dbReference type="InterPro" id="IPR035979">
    <property type="entry name" value="RBD_domain_sf"/>
</dbReference>
<feature type="region of interest" description="Disordered" evidence="2">
    <location>
        <begin position="97"/>
        <end position="121"/>
    </location>
</feature>
<dbReference type="InterPro" id="IPR000504">
    <property type="entry name" value="RRM_dom"/>
</dbReference>
<dbReference type="CDD" id="cd00590">
    <property type="entry name" value="RRM_SF"/>
    <property type="match status" value="1"/>
</dbReference>
<evidence type="ECO:0000313" key="4">
    <source>
        <dbReference type="EMBL" id="CAI9265169.1"/>
    </source>
</evidence>
<sequence>MDGVWIELRRRKNNTRPHGDANLEKYGNDLTNYYMTRFPDGTRKEELRKPFSGFGNVVDVYFDDKKDCYKSFAFVRYLKVDDAKLLEEKLQEKSLSPTPKIHHLPPTTMKPHPPYRHHRSRKRIEKVQVNGWSISTFPPPSILFPFFLIPETRSPD</sequence>
<evidence type="ECO:0000259" key="3">
    <source>
        <dbReference type="PROSITE" id="PS50102"/>
    </source>
</evidence>
<dbReference type="PROSITE" id="PS50102">
    <property type="entry name" value="RRM"/>
    <property type="match status" value="1"/>
</dbReference>
<accession>A0AA35Y2Z1</accession>
<dbReference type="Pfam" id="PF00076">
    <property type="entry name" value="RRM_1"/>
    <property type="match status" value="1"/>
</dbReference>